<reference evidence="4" key="1">
    <citation type="journal article" date="2015" name="Genome Announc.">
        <title>Draft Genome Sequence of Thiostrepton-Producing Streptomyces azureus ATCC 14921.</title>
        <authorList>
            <person name="Sakihara K."/>
            <person name="Maeda J."/>
            <person name="Tashiro K."/>
            <person name="Fujino Y."/>
            <person name="Kuhara S."/>
            <person name="Ohshima T."/>
            <person name="Ogata S."/>
            <person name="Doi K."/>
        </authorList>
    </citation>
    <scope>NUCLEOTIDE SEQUENCE [LARGE SCALE GENOMIC DNA]</scope>
    <source>
        <strain evidence="4">ATCC14921</strain>
    </source>
</reference>
<dbReference type="InterPro" id="IPR005814">
    <property type="entry name" value="Aminotrans_3"/>
</dbReference>
<dbReference type="SMR" id="A0A0K8PQH3"/>
<accession>A0A0K8PQH3</accession>
<dbReference type="EMBL" id="DF968309">
    <property type="protein sequence ID" value="GAP49689.1"/>
    <property type="molecule type" value="Genomic_DNA"/>
</dbReference>
<dbReference type="InterPro" id="IPR015424">
    <property type="entry name" value="PyrdxlP-dep_Trfase"/>
</dbReference>
<dbReference type="OrthoDB" id="9801052at2"/>
<dbReference type="PIRSF" id="PIRSF000521">
    <property type="entry name" value="Transaminase_4ab_Lys_Orn"/>
    <property type="match status" value="1"/>
</dbReference>
<evidence type="ECO:0000313" key="4">
    <source>
        <dbReference type="EMBL" id="GAP49689.1"/>
    </source>
</evidence>
<protein>
    <submittedName>
        <fullName evidence="4">Adenosylmethionine-8-amino-7-oxononanoate transaminase</fullName>
    </submittedName>
</protein>
<dbReference type="AlphaFoldDB" id="A0A0K8PQH3"/>
<dbReference type="InterPro" id="IPR049691">
    <property type="entry name" value="Daptide_aminotransferase"/>
</dbReference>
<evidence type="ECO:0000256" key="3">
    <source>
        <dbReference type="RuleBase" id="RU003560"/>
    </source>
</evidence>
<evidence type="ECO:0000256" key="1">
    <source>
        <dbReference type="ARBA" id="ARBA00008954"/>
    </source>
</evidence>
<gene>
    <name evidence="4" type="ORF">SAZU_4552</name>
</gene>
<dbReference type="GO" id="GO:0008483">
    <property type="term" value="F:transaminase activity"/>
    <property type="evidence" value="ECO:0007669"/>
    <property type="project" value="InterPro"/>
</dbReference>
<keyword evidence="2 3" id="KW-0663">Pyridoxal phosphate</keyword>
<dbReference type="PANTHER" id="PTHR43094">
    <property type="entry name" value="AMINOTRANSFERASE"/>
    <property type="match status" value="1"/>
</dbReference>
<dbReference type="PANTHER" id="PTHR43094:SF1">
    <property type="entry name" value="AMINOTRANSFERASE CLASS-III"/>
    <property type="match status" value="1"/>
</dbReference>
<dbReference type="Proteomes" id="UP000053859">
    <property type="component" value="Unassembled WGS sequence"/>
</dbReference>
<dbReference type="NCBIfam" id="NF041821">
    <property type="entry name" value="daptide_amino"/>
    <property type="match status" value="1"/>
</dbReference>
<dbReference type="Gene3D" id="3.90.1150.10">
    <property type="entry name" value="Aspartate Aminotransferase, domain 1"/>
    <property type="match status" value="1"/>
</dbReference>
<dbReference type="InterPro" id="IPR015421">
    <property type="entry name" value="PyrdxlP-dep_Trfase_major"/>
</dbReference>
<dbReference type="InterPro" id="IPR049704">
    <property type="entry name" value="Aminotrans_3_PPA_site"/>
</dbReference>
<dbReference type="Gene3D" id="3.40.640.10">
    <property type="entry name" value="Type I PLP-dependent aspartate aminotransferase-like (Major domain)"/>
    <property type="match status" value="1"/>
</dbReference>
<dbReference type="Pfam" id="PF00202">
    <property type="entry name" value="Aminotran_3"/>
    <property type="match status" value="1"/>
</dbReference>
<dbReference type="GO" id="GO:0030170">
    <property type="term" value="F:pyridoxal phosphate binding"/>
    <property type="evidence" value="ECO:0007669"/>
    <property type="project" value="InterPro"/>
</dbReference>
<dbReference type="InterPro" id="IPR015422">
    <property type="entry name" value="PyrdxlP-dep_Trfase_small"/>
</dbReference>
<evidence type="ECO:0000313" key="5">
    <source>
        <dbReference type="Proteomes" id="UP000053859"/>
    </source>
</evidence>
<sequence>MNPREPHYPLWELLVPPGAYAKPERRAVAAAGARLRFDDGSEVLDATSGLWNVNLGYGNTAIADAVDRAMREASYLTLFRYSHTYALEAARALTEAAGPAVFRRVIFSTSGSSANDLVMKVARHHALLTGEPQRRLIVGFKGSYHGLTYGAFSLSGEELGQQLYGVDTRLVRHVDAGRPEDLERLMRREGHRVAAVVCEPVFGSGAHELPRTTLEALLELRREYGFLLVADEVATGYGRTGPLFASSAWAQAPDLMVTSKGLTNGTCAASAVLASHAVCDAFERADALLVHGETQAGTPPTCAAILATLAQFTELSALESGARVARALDALLAELVAELPSVTAVTGRGCFRGIQLAEPDGTPYSAERVQQAIAAIRGHGTLAHPGPGSVQLVPPLTLTDEEAHELGTAVHKGLVEAR</sequence>
<comment type="similarity">
    <text evidence="1 3">Belongs to the class-III pyridoxal-phosphate-dependent aminotransferase family.</text>
</comment>
<dbReference type="PATRIC" id="fig|146537.3.peg.4785"/>
<name>A0A0K8PQH3_STRAJ</name>
<dbReference type="RefSeq" id="WP_078945432.1">
    <property type="nucleotide sequence ID" value="NZ_DF968309.1"/>
</dbReference>
<keyword evidence="5" id="KW-1185">Reference proteome</keyword>
<organism evidence="4 5">
    <name type="scientific">Streptomyces azureus</name>
    <dbReference type="NCBI Taxonomy" id="146537"/>
    <lineage>
        <taxon>Bacteria</taxon>
        <taxon>Bacillati</taxon>
        <taxon>Actinomycetota</taxon>
        <taxon>Actinomycetes</taxon>
        <taxon>Kitasatosporales</taxon>
        <taxon>Streptomycetaceae</taxon>
        <taxon>Streptomyces</taxon>
    </lineage>
</organism>
<dbReference type="PROSITE" id="PS00600">
    <property type="entry name" value="AA_TRANSFER_CLASS_3"/>
    <property type="match status" value="1"/>
</dbReference>
<evidence type="ECO:0000256" key="2">
    <source>
        <dbReference type="ARBA" id="ARBA00022898"/>
    </source>
</evidence>
<dbReference type="SUPFAM" id="SSF53383">
    <property type="entry name" value="PLP-dependent transferases"/>
    <property type="match status" value="1"/>
</dbReference>
<proteinExistence type="inferred from homology"/>